<protein>
    <submittedName>
        <fullName evidence="4">Rhamnogalacturonan acetylesterase</fullName>
    </submittedName>
</protein>
<name>A0A5C5BAR6_9MICO</name>
<dbReference type="Gene3D" id="3.40.50.1110">
    <property type="entry name" value="SGNH hydrolase"/>
    <property type="match status" value="1"/>
</dbReference>
<comment type="similarity">
    <text evidence="1">Belongs to the 'GDSL' lipolytic enzyme family.</text>
</comment>
<dbReference type="Pfam" id="PF13472">
    <property type="entry name" value="Lipase_GDSL_2"/>
    <property type="match status" value="1"/>
</dbReference>
<dbReference type="PANTHER" id="PTHR43695">
    <property type="entry name" value="PUTATIVE (AFU_ORTHOLOGUE AFUA_2G17250)-RELATED"/>
    <property type="match status" value="1"/>
</dbReference>
<dbReference type="Proteomes" id="UP000313849">
    <property type="component" value="Unassembled WGS sequence"/>
</dbReference>
<dbReference type="OrthoDB" id="9802318at2"/>
<dbReference type="GO" id="GO:0016787">
    <property type="term" value="F:hydrolase activity"/>
    <property type="evidence" value="ECO:0007669"/>
    <property type="project" value="UniProtKB-KW"/>
</dbReference>
<keyword evidence="2" id="KW-0378">Hydrolase</keyword>
<evidence type="ECO:0000256" key="1">
    <source>
        <dbReference type="ARBA" id="ARBA00008668"/>
    </source>
</evidence>
<dbReference type="InterPro" id="IPR037459">
    <property type="entry name" value="RhgT-like"/>
</dbReference>
<organism evidence="4 5">
    <name type="scientific">Miniimonas arenae</name>
    <dbReference type="NCBI Taxonomy" id="676201"/>
    <lineage>
        <taxon>Bacteria</taxon>
        <taxon>Bacillati</taxon>
        <taxon>Actinomycetota</taxon>
        <taxon>Actinomycetes</taxon>
        <taxon>Micrococcales</taxon>
        <taxon>Beutenbergiaceae</taxon>
        <taxon>Miniimonas</taxon>
    </lineage>
</organism>
<dbReference type="InterPro" id="IPR036514">
    <property type="entry name" value="SGNH_hydro_sf"/>
</dbReference>
<keyword evidence="5" id="KW-1185">Reference proteome</keyword>
<dbReference type="PANTHER" id="PTHR43695:SF1">
    <property type="entry name" value="RHAMNOGALACTURONAN ACETYLESTERASE"/>
    <property type="match status" value="1"/>
</dbReference>
<dbReference type="SUPFAM" id="SSF52266">
    <property type="entry name" value="SGNH hydrolase"/>
    <property type="match status" value="1"/>
</dbReference>
<feature type="domain" description="SGNH hydrolase-type esterase" evidence="3">
    <location>
        <begin position="12"/>
        <end position="194"/>
    </location>
</feature>
<proteinExistence type="inferred from homology"/>
<evidence type="ECO:0000259" key="3">
    <source>
        <dbReference type="Pfam" id="PF13472"/>
    </source>
</evidence>
<dbReference type="EMBL" id="VENP01000026">
    <property type="protein sequence ID" value="TNU74052.1"/>
    <property type="molecule type" value="Genomic_DNA"/>
</dbReference>
<gene>
    <name evidence="4" type="ORF">FH969_08275</name>
</gene>
<dbReference type="InterPro" id="IPR013830">
    <property type="entry name" value="SGNH_hydro"/>
</dbReference>
<sequence length="224" mass="24354">MTTDPTTIHLAGDSTVAPGPLDGSGVIGWGGVLHEFVTRPVANRAFGGATTATFLETGRWAETLEAIRPGDDVVIQFGHNDQKDPELAADGGYIDNLTRFVTDVRDHGGRPILGTSVERCLFTDDGELRVSHGPYPRAVRRLGRTLDVPVIDLTAFTRWLYPWLGPERCRELFPHPHPENGNPDTTHFGLAGARAVAGFVAQQLRALDGLDDDHLPLGYWGMVP</sequence>
<evidence type="ECO:0000313" key="4">
    <source>
        <dbReference type="EMBL" id="TNU74052.1"/>
    </source>
</evidence>
<dbReference type="AlphaFoldDB" id="A0A5C5BAR6"/>
<accession>A0A5C5BAR6</accession>
<evidence type="ECO:0000313" key="5">
    <source>
        <dbReference type="Proteomes" id="UP000313849"/>
    </source>
</evidence>
<evidence type="ECO:0000256" key="2">
    <source>
        <dbReference type="ARBA" id="ARBA00022801"/>
    </source>
</evidence>
<reference evidence="4 5" key="1">
    <citation type="submission" date="2019-06" db="EMBL/GenBank/DDBJ databases">
        <title>Draft genome sequence of Miniimonas arenae KCTC 19750T isolated from sea sand.</title>
        <authorList>
            <person name="Park S.-J."/>
        </authorList>
    </citation>
    <scope>NUCLEOTIDE SEQUENCE [LARGE SCALE GENOMIC DNA]</scope>
    <source>
        <strain evidence="4 5">KCTC 19750</strain>
    </source>
</reference>
<comment type="caution">
    <text evidence="4">The sequence shown here is derived from an EMBL/GenBank/DDBJ whole genome shotgun (WGS) entry which is preliminary data.</text>
</comment>
<dbReference type="RefSeq" id="WP_108718199.1">
    <property type="nucleotide sequence ID" value="NZ_VENP01000026.1"/>
</dbReference>
<dbReference type="CDD" id="cd01821">
    <property type="entry name" value="Rhamnogalacturan_acetylesterase_like"/>
    <property type="match status" value="1"/>
</dbReference>